<reference evidence="1 2" key="1">
    <citation type="submission" date="2020-08" db="EMBL/GenBank/DDBJ databases">
        <title>Sequencing the genomes of 1000 actinobacteria strains.</title>
        <authorList>
            <person name="Klenk H.-P."/>
        </authorList>
    </citation>
    <scope>NUCLEOTIDE SEQUENCE [LARGE SCALE GENOMIC DNA]</scope>
    <source>
        <strain evidence="1 2">DSM 40483</strain>
    </source>
</reference>
<dbReference type="AlphaFoldDB" id="A0A7W7DVP3"/>
<proteinExistence type="predicted"/>
<accession>A0A7W7DVP3</accession>
<name>A0A7W7DVP3_9ACTN</name>
<evidence type="ECO:0000313" key="1">
    <source>
        <dbReference type="EMBL" id="MBB4717849.1"/>
    </source>
</evidence>
<dbReference type="Proteomes" id="UP000565089">
    <property type="component" value="Unassembled WGS sequence"/>
</dbReference>
<dbReference type="EMBL" id="JACHMS010000001">
    <property type="protein sequence ID" value="MBB4717849.1"/>
    <property type="molecule type" value="Genomic_DNA"/>
</dbReference>
<keyword evidence="2" id="KW-1185">Reference proteome</keyword>
<protein>
    <submittedName>
        <fullName evidence="1">Uncharacterized protein</fullName>
    </submittedName>
</protein>
<evidence type="ECO:0000313" key="2">
    <source>
        <dbReference type="Proteomes" id="UP000565089"/>
    </source>
</evidence>
<sequence length="29" mass="3181">MGAGGPLGWDKLTTVQQWMCEHILASRPP</sequence>
<gene>
    <name evidence="1" type="ORF">BJ965_007731</name>
</gene>
<comment type="caution">
    <text evidence="1">The sequence shown here is derived from an EMBL/GenBank/DDBJ whole genome shotgun (WGS) entry which is preliminary data.</text>
</comment>
<organism evidence="1 2">
    <name type="scientific">Streptomyces luteogriseus</name>
    <dbReference type="NCBI Taxonomy" id="68233"/>
    <lineage>
        <taxon>Bacteria</taxon>
        <taxon>Bacillati</taxon>
        <taxon>Actinomycetota</taxon>
        <taxon>Actinomycetes</taxon>
        <taxon>Kitasatosporales</taxon>
        <taxon>Streptomycetaceae</taxon>
        <taxon>Streptomyces</taxon>
    </lineage>
</organism>